<evidence type="ECO:0000313" key="3">
    <source>
        <dbReference type="Proteomes" id="UP000587527"/>
    </source>
</evidence>
<evidence type="ECO:0008006" key="4">
    <source>
        <dbReference type="Google" id="ProtNLM"/>
    </source>
</evidence>
<proteinExistence type="predicted"/>
<keyword evidence="3" id="KW-1185">Reference proteome</keyword>
<dbReference type="AlphaFoldDB" id="A0A841BYL1"/>
<name>A0A841BYL1_9ACTN</name>
<gene>
    <name evidence="2" type="ORF">F4553_007671</name>
</gene>
<dbReference type="Proteomes" id="UP000587527">
    <property type="component" value="Unassembled WGS sequence"/>
</dbReference>
<evidence type="ECO:0000313" key="2">
    <source>
        <dbReference type="EMBL" id="MBB5874237.1"/>
    </source>
</evidence>
<dbReference type="EMBL" id="JACHMN010000003">
    <property type="protein sequence ID" value="MBB5874237.1"/>
    <property type="molecule type" value="Genomic_DNA"/>
</dbReference>
<reference evidence="2 3" key="1">
    <citation type="submission" date="2020-08" db="EMBL/GenBank/DDBJ databases">
        <title>Sequencing the genomes of 1000 actinobacteria strains.</title>
        <authorList>
            <person name="Klenk H.-P."/>
        </authorList>
    </citation>
    <scope>NUCLEOTIDE SEQUENCE [LARGE SCALE GENOMIC DNA]</scope>
    <source>
        <strain evidence="2 3">DSM 45362</strain>
    </source>
</reference>
<feature type="region of interest" description="Disordered" evidence="1">
    <location>
        <begin position="60"/>
        <end position="82"/>
    </location>
</feature>
<sequence length="151" mass="14756">MRRRTVAVAGGWLVAAVAATALGVAGIDSLGAGLLGGGGAAGERPLTSAEVDRLLAAETAAPSVSPSAAPSPPSGAAVRSLSTGGGVVHASCAGGLVSLTSWSPAQGYRVDDAERGPAAEVRVKFKRGKDELRVFVTCVGGVPTARSVAHG</sequence>
<evidence type="ECO:0000256" key="1">
    <source>
        <dbReference type="SAM" id="MobiDB-lite"/>
    </source>
</evidence>
<protein>
    <recommendedName>
        <fullName evidence="4">Septum formation initiator</fullName>
    </recommendedName>
</protein>
<comment type="caution">
    <text evidence="2">The sequence shown here is derived from an EMBL/GenBank/DDBJ whole genome shotgun (WGS) entry which is preliminary data.</text>
</comment>
<dbReference type="RefSeq" id="WP_184846202.1">
    <property type="nucleotide sequence ID" value="NZ_JACHMN010000003.1"/>
</dbReference>
<organism evidence="2 3">
    <name type="scientific">Allocatelliglobosispora scoriae</name>
    <dbReference type="NCBI Taxonomy" id="643052"/>
    <lineage>
        <taxon>Bacteria</taxon>
        <taxon>Bacillati</taxon>
        <taxon>Actinomycetota</taxon>
        <taxon>Actinomycetes</taxon>
        <taxon>Micromonosporales</taxon>
        <taxon>Micromonosporaceae</taxon>
        <taxon>Allocatelliglobosispora</taxon>
    </lineage>
</organism>
<accession>A0A841BYL1</accession>